<dbReference type="InterPro" id="IPR050738">
    <property type="entry name" value="Sulfatase"/>
</dbReference>
<dbReference type="PANTHER" id="PTHR42693:SF53">
    <property type="entry name" value="ENDO-4-O-SULFATASE"/>
    <property type="match status" value="1"/>
</dbReference>
<dbReference type="Proteomes" id="UP000035268">
    <property type="component" value="Chromosome"/>
</dbReference>
<name>A0A0G3EGS0_9BACT</name>
<dbReference type="PANTHER" id="PTHR42693">
    <property type="entry name" value="ARYLSULFATASE FAMILY MEMBER"/>
    <property type="match status" value="1"/>
</dbReference>
<feature type="signal peptide" evidence="3">
    <location>
        <begin position="1"/>
        <end position="20"/>
    </location>
</feature>
<dbReference type="STRING" id="1307763.L21SP4_01374"/>
<dbReference type="RefSeq" id="WP_052881933.1">
    <property type="nucleotide sequence ID" value="NZ_CP010904.1"/>
</dbReference>
<dbReference type="Pfam" id="PF00884">
    <property type="entry name" value="Sulfatase"/>
    <property type="match status" value="1"/>
</dbReference>
<dbReference type="GO" id="GO:0004065">
    <property type="term" value="F:arylsulfatase activity"/>
    <property type="evidence" value="ECO:0007669"/>
    <property type="project" value="UniProtKB-EC"/>
</dbReference>
<protein>
    <submittedName>
        <fullName evidence="5">Arylsulfatase</fullName>
        <ecNumber evidence="5">3.1.6.1</ecNumber>
    </submittedName>
</protein>
<proteinExistence type="inferred from homology"/>
<evidence type="ECO:0000256" key="1">
    <source>
        <dbReference type="ARBA" id="ARBA00008779"/>
    </source>
</evidence>
<dbReference type="Gene3D" id="3.40.720.10">
    <property type="entry name" value="Alkaline Phosphatase, subunit A"/>
    <property type="match status" value="1"/>
</dbReference>
<keyword evidence="6" id="KW-1185">Reference proteome</keyword>
<dbReference type="CDD" id="cd16144">
    <property type="entry name" value="ARS_like"/>
    <property type="match status" value="1"/>
</dbReference>
<feature type="domain" description="Sulfatase N-terminal" evidence="4">
    <location>
        <begin position="25"/>
        <end position="353"/>
    </location>
</feature>
<evidence type="ECO:0000313" key="6">
    <source>
        <dbReference type="Proteomes" id="UP000035268"/>
    </source>
</evidence>
<sequence precursor="true">MIRKFALISALMVAHLSAAAAKEKPNVVFIVADDLGYGDLGCYGCEDIRTPSLDRLAAGGVRLTQGYVSAPYCGPSRAGFMTGRYQQRHGYWRNPGNWPVDRTQGLDLEEETMADLLRRGGYRTCAIAKWHLGAAEQFHPINRGFDEFFGFLTGGHQYFPEQYEKSRLRWSRDHSDTETPYLYHYTTPLQINGVELPEQEGYLTDQLTDYAIGFMKRAEEGPFFIYLPFNAPHVPLEAPAETIAKYESIGDEKRRTYAAMVDNLDMNIGRLLDHLEETGQRANTLVVFISDNGGKPQNGGFNGPLRGHKGQVYEGGVRVPFIVSWPAALPAGRVCATPIISLDLLPTFAAASGVEPGGKPLDGVNVLPWLRGTADGRPHEALFWERAQQRGMREGDWKAVRRTENGRWRLYELNSDPGEENDLSTQHPERLEAMKARYAEWWDTLAPSRWEDPKY</sequence>
<keyword evidence="3" id="KW-0732">Signal</keyword>
<evidence type="ECO:0000256" key="2">
    <source>
        <dbReference type="ARBA" id="ARBA00022801"/>
    </source>
</evidence>
<dbReference type="Gene3D" id="3.30.1120.10">
    <property type="match status" value="1"/>
</dbReference>
<dbReference type="AlphaFoldDB" id="A0A0G3EGS0"/>
<reference evidence="5 6" key="2">
    <citation type="journal article" date="2016" name="ISME J.">
        <title>Characterization of the first cultured representative of Verrucomicrobia subdivision 5 indicates the proposal of a novel phylum.</title>
        <authorList>
            <person name="Spring S."/>
            <person name="Bunk B."/>
            <person name="Sproer C."/>
            <person name="Schumann P."/>
            <person name="Rohde M."/>
            <person name="Tindall B.J."/>
            <person name="Klenk H.P."/>
        </authorList>
    </citation>
    <scope>NUCLEOTIDE SEQUENCE [LARGE SCALE GENOMIC DNA]</scope>
    <source>
        <strain evidence="5 6">L21-Fru-AB</strain>
    </source>
</reference>
<dbReference type="KEGG" id="vbl:L21SP4_01374"/>
<evidence type="ECO:0000256" key="3">
    <source>
        <dbReference type="SAM" id="SignalP"/>
    </source>
</evidence>
<comment type="similarity">
    <text evidence="1">Belongs to the sulfatase family.</text>
</comment>
<dbReference type="EC" id="3.1.6.1" evidence="5"/>
<dbReference type="EMBL" id="CP010904">
    <property type="protein sequence ID" value="AKJ64622.1"/>
    <property type="molecule type" value="Genomic_DNA"/>
</dbReference>
<evidence type="ECO:0000313" key="5">
    <source>
        <dbReference type="EMBL" id="AKJ64622.1"/>
    </source>
</evidence>
<accession>A0A0G3EGS0</accession>
<dbReference type="InterPro" id="IPR017850">
    <property type="entry name" value="Alkaline_phosphatase_core_sf"/>
</dbReference>
<feature type="chain" id="PRO_5005184107" evidence="3">
    <location>
        <begin position="21"/>
        <end position="455"/>
    </location>
</feature>
<dbReference type="SUPFAM" id="SSF53649">
    <property type="entry name" value="Alkaline phosphatase-like"/>
    <property type="match status" value="1"/>
</dbReference>
<dbReference type="InterPro" id="IPR000917">
    <property type="entry name" value="Sulfatase_N"/>
</dbReference>
<evidence type="ECO:0000259" key="4">
    <source>
        <dbReference type="Pfam" id="PF00884"/>
    </source>
</evidence>
<reference evidence="6" key="1">
    <citation type="submission" date="2015-02" db="EMBL/GenBank/DDBJ databases">
        <title>Description and complete genome sequence of the first cultured representative of the subdivision 5 of the Verrucomicrobia phylum.</title>
        <authorList>
            <person name="Spring S."/>
            <person name="Bunk B."/>
            <person name="Sproer C."/>
            <person name="Klenk H.-P."/>
        </authorList>
    </citation>
    <scope>NUCLEOTIDE SEQUENCE [LARGE SCALE GENOMIC DNA]</scope>
    <source>
        <strain evidence="6">L21-Fru-AB</strain>
    </source>
</reference>
<keyword evidence="2 5" id="KW-0378">Hydrolase</keyword>
<gene>
    <name evidence="5" type="primary">atsA_20</name>
    <name evidence="5" type="ORF">L21SP4_01374</name>
</gene>
<dbReference type="PATRIC" id="fig|1609981.3.peg.1426"/>
<dbReference type="OrthoDB" id="1390125at2"/>
<organism evidence="5 6">
    <name type="scientific">Kiritimatiella glycovorans</name>
    <dbReference type="NCBI Taxonomy" id="1307763"/>
    <lineage>
        <taxon>Bacteria</taxon>
        <taxon>Pseudomonadati</taxon>
        <taxon>Kiritimatiellota</taxon>
        <taxon>Kiritimatiellia</taxon>
        <taxon>Kiritimatiellales</taxon>
        <taxon>Kiritimatiellaceae</taxon>
        <taxon>Kiritimatiella</taxon>
    </lineage>
</organism>